<dbReference type="EMBL" id="BFAG01000011">
    <property type="protein sequence ID" value="GBF06978.1"/>
    <property type="molecule type" value="Genomic_DNA"/>
</dbReference>
<protein>
    <submittedName>
        <fullName evidence="2">Uncharacterized protein</fullName>
    </submittedName>
</protein>
<feature type="transmembrane region" description="Helical" evidence="1">
    <location>
        <begin position="251"/>
        <end position="273"/>
    </location>
</feature>
<sequence>MTRVPPSPPQPGDDRVRPATRWLAAFVLPFLLIAFALLYLWPERTDRLFAWPIKPPLTAMMLAAGYLGGILFFARTLRGRWHHVAAGFPAVGLFATLLGIATVLHWDRFHPGHVSFIAWAGLYFTTPFLVLAAWWANRGADPGTPDERDLLLPGGWRAVLAAVGALTLATGLLLFLWPAGLIAVWPWTLTPLTARVMGALFTLPGVVGLSLARDGRWSAARVLVQAEVLAFVAILLGVVRGRDAIDFGRPAAWGFVAGMGVMLGLGVLALLILDRRAQRGGTRGGSPA</sequence>
<keyword evidence="1" id="KW-1133">Transmembrane helix</keyword>
<comment type="caution">
    <text evidence="2">The sequence shown here is derived from an EMBL/GenBank/DDBJ whole genome shotgun (WGS) entry which is preliminary data.</text>
</comment>
<feature type="transmembrane region" description="Helical" evidence="1">
    <location>
        <begin position="86"/>
        <end position="104"/>
    </location>
</feature>
<feature type="transmembrane region" description="Helical" evidence="1">
    <location>
        <begin position="158"/>
        <end position="180"/>
    </location>
</feature>
<evidence type="ECO:0000313" key="2">
    <source>
        <dbReference type="EMBL" id="GBF06978.1"/>
    </source>
</evidence>
<organism evidence="2 3">
    <name type="scientific">Deinococcus aerius</name>
    <dbReference type="NCBI Taxonomy" id="200253"/>
    <lineage>
        <taxon>Bacteria</taxon>
        <taxon>Thermotogati</taxon>
        <taxon>Deinococcota</taxon>
        <taxon>Deinococci</taxon>
        <taxon>Deinococcales</taxon>
        <taxon>Deinococcaceae</taxon>
        <taxon>Deinococcus</taxon>
    </lineage>
</organism>
<proteinExistence type="predicted"/>
<reference evidence="3" key="1">
    <citation type="submission" date="2018-01" db="EMBL/GenBank/DDBJ databases">
        <title>Draft Genome Sequence of the Radioresistant Bacterium Deinococcus aerius TR0125, Isolated from the Higher Atmosphere above Japan.</title>
        <authorList>
            <person name="Satoh K."/>
            <person name="Arai H."/>
            <person name="Sanzen T."/>
            <person name="Kawaguchi Y."/>
            <person name="Hayashi H."/>
            <person name="Yokobori S."/>
            <person name="Yamagishi A."/>
            <person name="Oono Y."/>
            <person name="Narumi I."/>
        </authorList>
    </citation>
    <scope>NUCLEOTIDE SEQUENCE [LARGE SCALE GENOMIC DNA]</scope>
    <source>
        <strain evidence="3">TR0125</strain>
    </source>
</reference>
<dbReference type="RefSeq" id="WP_103130311.1">
    <property type="nucleotide sequence ID" value="NZ_BFAG01000011.1"/>
</dbReference>
<feature type="transmembrane region" description="Helical" evidence="1">
    <location>
        <begin position="53"/>
        <end position="74"/>
    </location>
</feature>
<keyword evidence="1" id="KW-0472">Membrane</keyword>
<feature type="transmembrane region" description="Helical" evidence="1">
    <location>
        <begin position="116"/>
        <end position="137"/>
    </location>
</feature>
<feature type="transmembrane region" description="Helical" evidence="1">
    <location>
        <begin position="21"/>
        <end position="41"/>
    </location>
</feature>
<keyword evidence="3" id="KW-1185">Reference proteome</keyword>
<dbReference type="OrthoDB" id="3078421at2"/>
<dbReference type="AlphaFoldDB" id="A0A2I9DKN0"/>
<feature type="transmembrane region" description="Helical" evidence="1">
    <location>
        <begin position="192"/>
        <end position="212"/>
    </location>
</feature>
<evidence type="ECO:0000256" key="1">
    <source>
        <dbReference type="SAM" id="Phobius"/>
    </source>
</evidence>
<dbReference type="Proteomes" id="UP000236569">
    <property type="component" value="Unassembled WGS sequence"/>
</dbReference>
<name>A0A2I9DKN0_9DEIO</name>
<accession>A0A2I9DKN0</accession>
<feature type="transmembrane region" description="Helical" evidence="1">
    <location>
        <begin position="219"/>
        <end position="239"/>
    </location>
</feature>
<keyword evidence="1" id="KW-0812">Transmembrane</keyword>
<gene>
    <name evidence="2" type="ORF">DAERI_110160</name>
</gene>
<evidence type="ECO:0000313" key="3">
    <source>
        <dbReference type="Proteomes" id="UP000236569"/>
    </source>
</evidence>